<accession>A0AAE1G5Y6</accession>
<gene>
    <name evidence="4" type="ORF">Pcinc_008786</name>
    <name evidence="3" type="ORF">Pcinc_014868</name>
    <name evidence="2" type="ORF">Pcinc_029620</name>
</gene>
<evidence type="ECO:0000313" key="2">
    <source>
        <dbReference type="EMBL" id="KAK3864716.1"/>
    </source>
</evidence>
<keyword evidence="1" id="KW-0472">Membrane</keyword>
<keyword evidence="1" id="KW-1133">Transmembrane helix</keyword>
<dbReference type="AlphaFoldDB" id="A0AAE1G5Y6"/>
<evidence type="ECO:0000313" key="4">
    <source>
        <dbReference type="EMBL" id="KAK3887099.1"/>
    </source>
</evidence>
<dbReference type="EMBL" id="JAWQEG010003731">
    <property type="protein sequence ID" value="KAK3864716.1"/>
    <property type="molecule type" value="Genomic_DNA"/>
</dbReference>
<dbReference type="Proteomes" id="UP001286313">
    <property type="component" value="Unassembled WGS sequence"/>
</dbReference>
<name>A0AAE1G5Y6_PETCI</name>
<dbReference type="EMBL" id="JAWQEG010000652">
    <property type="protein sequence ID" value="KAK3887099.1"/>
    <property type="molecule type" value="Genomic_DNA"/>
</dbReference>
<evidence type="ECO:0000313" key="3">
    <source>
        <dbReference type="EMBL" id="KAK3880654.1"/>
    </source>
</evidence>
<keyword evidence="1" id="KW-0812">Transmembrane</keyword>
<feature type="transmembrane region" description="Helical" evidence="1">
    <location>
        <begin position="45"/>
        <end position="66"/>
    </location>
</feature>
<reference evidence="4" key="1">
    <citation type="submission" date="2023-10" db="EMBL/GenBank/DDBJ databases">
        <title>Genome assemblies of two species of porcelain crab, Petrolisthes cinctipes and Petrolisthes manimaculis (Anomura: Porcellanidae).</title>
        <authorList>
            <person name="Angst P."/>
        </authorList>
    </citation>
    <scope>NUCLEOTIDE SEQUENCE</scope>
    <source>
        <strain evidence="4">PB745_01</strain>
        <tissue evidence="4">Gill</tissue>
    </source>
</reference>
<comment type="caution">
    <text evidence="4">The sequence shown here is derived from an EMBL/GenBank/DDBJ whole genome shotgun (WGS) entry which is preliminary data.</text>
</comment>
<sequence>MPLLSVMVVAPSMSFKPPTDDLVGPKTSLDDIGQVVLGLDHMQGAFYMLIMGTIISTFAILGEILIRYYPVTMVGRFQQ</sequence>
<proteinExistence type="predicted"/>
<evidence type="ECO:0000313" key="5">
    <source>
        <dbReference type="Proteomes" id="UP001286313"/>
    </source>
</evidence>
<evidence type="ECO:0000256" key="1">
    <source>
        <dbReference type="SAM" id="Phobius"/>
    </source>
</evidence>
<organism evidence="4 5">
    <name type="scientific">Petrolisthes cinctipes</name>
    <name type="common">Flat porcelain crab</name>
    <dbReference type="NCBI Taxonomy" id="88211"/>
    <lineage>
        <taxon>Eukaryota</taxon>
        <taxon>Metazoa</taxon>
        <taxon>Ecdysozoa</taxon>
        <taxon>Arthropoda</taxon>
        <taxon>Crustacea</taxon>
        <taxon>Multicrustacea</taxon>
        <taxon>Malacostraca</taxon>
        <taxon>Eumalacostraca</taxon>
        <taxon>Eucarida</taxon>
        <taxon>Decapoda</taxon>
        <taxon>Pleocyemata</taxon>
        <taxon>Anomura</taxon>
        <taxon>Galatheoidea</taxon>
        <taxon>Porcellanidae</taxon>
        <taxon>Petrolisthes</taxon>
    </lineage>
</organism>
<dbReference type="EMBL" id="JAWQEG010001303">
    <property type="protein sequence ID" value="KAK3880654.1"/>
    <property type="molecule type" value="Genomic_DNA"/>
</dbReference>
<protein>
    <submittedName>
        <fullName evidence="4">Uncharacterized protein</fullName>
    </submittedName>
</protein>
<keyword evidence="5" id="KW-1185">Reference proteome</keyword>